<feature type="domain" description="Histidine kinase" evidence="15">
    <location>
        <begin position="238"/>
        <end position="455"/>
    </location>
</feature>
<dbReference type="GO" id="GO:0005524">
    <property type="term" value="F:ATP binding"/>
    <property type="evidence" value="ECO:0007669"/>
    <property type="project" value="UniProtKB-KW"/>
</dbReference>
<comment type="caution">
    <text evidence="17">The sequence shown here is derived from an EMBL/GenBank/DDBJ whole genome shotgun (WGS) entry which is preliminary data.</text>
</comment>
<dbReference type="CDD" id="cd00082">
    <property type="entry name" value="HisKA"/>
    <property type="match status" value="1"/>
</dbReference>
<dbReference type="eggNOG" id="COG2205">
    <property type="taxonomic scope" value="Bacteria"/>
</dbReference>
<evidence type="ECO:0000313" key="17">
    <source>
        <dbReference type="EMBL" id="GAL84156.1"/>
    </source>
</evidence>
<dbReference type="InterPro" id="IPR003660">
    <property type="entry name" value="HAMP_dom"/>
</dbReference>
<dbReference type="Gene3D" id="6.10.340.10">
    <property type="match status" value="1"/>
</dbReference>
<comment type="subcellular location">
    <subcellularLocation>
        <location evidence="2">Cell membrane</location>
        <topology evidence="2">Multi-pass membrane protein</topology>
    </subcellularLocation>
</comment>
<dbReference type="GO" id="GO:0005886">
    <property type="term" value="C:plasma membrane"/>
    <property type="evidence" value="ECO:0007669"/>
    <property type="project" value="UniProtKB-SubCell"/>
</dbReference>
<dbReference type="SMART" id="SM00387">
    <property type="entry name" value="HATPase_c"/>
    <property type="match status" value="1"/>
</dbReference>
<evidence type="ECO:0000259" key="16">
    <source>
        <dbReference type="PROSITE" id="PS50885"/>
    </source>
</evidence>
<evidence type="ECO:0000256" key="1">
    <source>
        <dbReference type="ARBA" id="ARBA00000085"/>
    </source>
</evidence>
<evidence type="ECO:0000256" key="13">
    <source>
        <dbReference type="ARBA" id="ARBA00023136"/>
    </source>
</evidence>
<evidence type="ECO:0000256" key="14">
    <source>
        <dbReference type="SAM" id="Phobius"/>
    </source>
</evidence>
<dbReference type="Gene3D" id="1.10.287.130">
    <property type="match status" value="1"/>
</dbReference>
<evidence type="ECO:0000256" key="9">
    <source>
        <dbReference type="ARBA" id="ARBA00022777"/>
    </source>
</evidence>
<dbReference type="CDD" id="cd06225">
    <property type="entry name" value="HAMP"/>
    <property type="match status" value="1"/>
</dbReference>
<evidence type="ECO:0000256" key="12">
    <source>
        <dbReference type="ARBA" id="ARBA00023012"/>
    </source>
</evidence>
<dbReference type="InterPro" id="IPR036097">
    <property type="entry name" value="HisK_dim/P_sf"/>
</dbReference>
<dbReference type="RefSeq" id="WP_045460262.1">
    <property type="nucleotide sequence ID" value="NZ_BBLT01000002.1"/>
</dbReference>
<dbReference type="SUPFAM" id="SSF47384">
    <property type="entry name" value="Homodimeric domain of signal transducing histidine kinase"/>
    <property type="match status" value="1"/>
</dbReference>
<protein>
    <recommendedName>
        <fullName evidence="3">histidine kinase</fullName>
        <ecNumber evidence="3">2.7.13.3</ecNumber>
    </recommendedName>
</protein>
<feature type="domain" description="HAMP" evidence="16">
    <location>
        <begin position="177"/>
        <end position="230"/>
    </location>
</feature>
<keyword evidence="12" id="KW-0902">Two-component regulatory system</keyword>
<evidence type="ECO:0000256" key="2">
    <source>
        <dbReference type="ARBA" id="ARBA00004651"/>
    </source>
</evidence>
<dbReference type="InterPro" id="IPR036890">
    <property type="entry name" value="HATPase_C_sf"/>
</dbReference>
<dbReference type="InterPro" id="IPR003661">
    <property type="entry name" value="HisK_dim/P_dom"/>
</dbReference>
<dbReference type="SMART" id="SM00304">
    <property type="entry name" value="HAMP"/>
    <property type="match status" value="1"/>
</dbReference>
<dbReference type="EMBL" id="BBLT01000002">
    <property type="protein sequence ID" value="GAL84156.1"/>
    <property type="molecule type" value="Genomic_DNA"/>
</dbReference>
<dbReference type="OrthoDB" id="594725at2"/>
<evidence type="ECO:0000256" key="5">
    <source>
        <dbReference type="ARBA" id="ARBA00022553"/>
    </source>
</evidence>
<keyword evidence="4" id="KW-1003">Cell membrane</keyword>
<dbReference type="Pfam" id="PF00512">
    <property type="entry name" value="HisKA"/>
    <property type="match status" value="1"/>
</dbReference>
<name>A0A098LB28_9BACT</name>
<dbReference type="Gene3D" id="3.30.565.10">
    <property type="entry name" value="Histidine kinase-like ATPase, C-terminal domain"/>
    <property type="match status" value="1"/>
</dbReference>
<evidence type="ECO:0000256" key="10">
    <source>
        <dbReference type="ARBA" id="ARBA00022840"/>
    </source>
</evidence>
<keyword evidence="11 14" id="KW-1133">Transmembrane helix</keyword>
<evidence type="ECO:0000259" key="15">
    <source>
        <dbReference type="PROSITE" id="PS50109"/>
    </source>
</evidence>
<dbReference type="PANTHER" id="PTHR45528:SF1">
    <property type="entry name" value="SENSOR HISTIDINE KINASE CPXA"/>
    <property type="match status" value="1"/>
</dbReference>
<dbReference type="Pfam" id="PF02518">
    <property type="entry name" value="HATPase_c"/>
    <property type="match status" value="1"/>
</dbReference>
<keyword evidence="13 14" id="KW-0472">Membrane</keyword>
<dbReference type="AlphaFoldDB" id="A0A098LB28"/>
<dbReference type="InterPro" id="IPR050398">
    <property type="entry name" value="HssS/ArlS-like"/>
</dbReference>
<evidence type="ECO:0000256" key="4">
    <source>
        <dbReference type="ARBA" id="ARBA00022475"/>
    </source>
</evidence>
<keyword evidence="18" id="KW-1185">Reference proteome</keyword>
<accession>A0A098LB28</accession>
<evidence type="ECO:0000256" key="6">
    <source>
        <dbReference type="ARBA" id="ARBA00022679"/>
    </source>
</evidence>
<sequence>MTIRSKIIILYISLTAATLLLLSIFIFLFTSHFATKNFFTRLKARASIAAHNHMEEDLNAKPVYEEVRKKHLVPLTGEKEYLIKKDTIYSKSKGSILNVLPSAFLDEILMTGYAEYKDGDDFYVGVYYKNEYPSYVVILTAIDQEGNELLSSLRNLLIVGFIACCVIILVAAILFSTQILKPITRIVKEVDQIRASNLHLRLKPGNGKDELSHLANIFNNMLDRLEASFEMQSHFVSNASHELRTPLTTILGESEIILKRPRSTEEYIQSLHTIASEANKLDQLITSLLKMSQLGFDGKKLITEKVQMDELLLAIKADITRRIPDNQVSIEFSEIPEKIEWISLSVNRMWMKLAIINIIHNAIKYSENQMVTVKLFANEKLLEISVTDSGIGIPAEDITHVFEPFYRGSNTTNFAGHGIGLPLSLKIIRLHHGKISINSEKDIGTKISIYFNREELSE</sequence>
<dbReference type="SUPFAM" id="SSF55874">
    <property type="entry name" value="ATPase domain of HSP90 chaperone/DNA topoisomerase II/histidine kinase"/>
    <property type="match status" value="1"/>
</dbReference>
<keyword evidence="7 14" id="KW-0812">Transmembrane</keyword>
<organism evidence="17 18">
    <name type="scientific">Sporocytophaga myxococcoides</name>
    <dbReference type="NCBI Taxonomy" id="153721"/>
    <lineage>
        <taxon>Bacteria</taxon>
        <taxon>Pseudomonadati</taxon>
        <taxon>Bacteroidota</taxon>
        <taxon>Cytophagia</taxon>
        <taxon>Cytophagales</taxon>
        <taxon>Cytophagaceae</taxon>
        <taxon>Sporocytophaga</taxon>
    </lineage>
</organism>
<dbReference type="CDD" id="cd00075">
    <property type="entry name" value="HATPase"/>
    <property type="match status" value="1"/>
</dbReference>
<dbReference type="InterPro" id="IPR005467">
    <property type="entry name" value="His_kinase_dom"/>
</dbReference>
<feature type="transmembrane region" description="Helical" evidence="14">
    <location>
        <begin position="156"/>
        <end position="175"/>
    </location>
</feature>
<keyword evidence="6" id="KW-0808">Transferase</keyword>
<dbReference type="InterPro" id="IPR003594">
    <property type="entry name" value="HATPase_dom"/>
</dbReference>
<dbReference type="SMART" id="SM00388">
    <property type="entry name" value="HisKA"/>
    <property type="match status" value="1"/>
</dbReference>
<dbReference type="PROSITE" id="PS50885">
    <property type="entry name" value="HAMP"/>
    <property type="match status" value="1"/>
</dbReference>
<evidence type="ECO:0000256" key="8">
    <source>
        <dbReference type="ARBA" id="ARBA00022741"/>
    </source>
</evidence>
<keyword evidence="9 17" id="KW-0418">Kinase</keyword>
<dbReference type="FunFam" id="1.10.287.130:FF:000001">
    <property type="entry name" value="Two-component sensor histidine kinase"/>
    <property type="match status" value="1"/>
</dbReference>
<evidence type="ECO:0000313" key="18">
    <source>
        <dbReference type="Proteomes" id="UP000030185"/>
    </source>
</evidence>
<evidence type="ECO:0000256" key="7">
    <source>
        <dbReference type="ARBA" id="ARBA00022692"/>
    </source>
</evidence>
<proteinExistence type="predicted"/>
<dbReference type="PROSITE" id="PS50109">
    <property type="entry name" value="HIS_KIN"/>
    <property type="match status" value="1"/>
</dbReference>
<dbReference type="InterPro" id="IPR004358">
    <property type="entry name" value="Sig_transdc_His_kin-like_C"/>
</dbReference>
<keyword evidence="10" id="KW-0067">ATP-binding</keyword>
<dbReference type="EC" id="2.7.13.3" evidence="3"/>
<dbReference type="STRING" id="153721.MYP_1384"/>
<comment type="catalytic activity">
    <reaction evidence="1">
        <text>ATP + protein L-histidine = ADP + protein N-phospho-L-histidine.</text>
        <dbReference type="EC" id="2.7.13.3"/>
    </reaction>
</comment>
<dbReference type="GO" id="GO:0000155">
    <property type="term" value="F:phosphorelay sensor kinase activity"/>
    <property type="evidence" value="ECO:0007669"/>
    <property type="project" value="InterPro"/>
</dbReference>
<keyword evidence="8" id="KW-0547">Nucleotide-binding</keyword>
<dbReference type="PRINTS" id="PR00344">
    <property type="entry name" value="BCTRLSENSOR"/>
</dbReference>
<gene>
    <name evidence="17" type="ORF">MYP_1384</name>
</gene>
<evidence type="ECO:0000256" key="11">
    <source>
        <dbReference type="ARBA" id="ARBA00022989"/>
    </source>
</evidence>
<feature type="transmembrane region" description="Helical" evidence="14">
    <location>
        <begin position="7"/>
        <end position="29"/>
    </location>
</feature>
<keyword evidence="5" id="KW-0597">Phosphoprotein</keyword>
<dbReference type="SUPFAM" id="SSF158472">
    <property type="entry name" value="HAMP domain-like"/>
    <property type="match status" value="1"/>
</dbReference>
<dbReference type="Proteomes" id="UP000030185">
    <property type="component" value="Unassembled WGS sequence"/>
</dbReference>
<reference evidence="17 18" key="1">
    <citation type="submission" date="2014-09" db="EMBL/GenBank/DDBJ databases">
        <title>Sporocytophaga myxococcoides PG-01 genome sequencing.</title>
        <authorList>
            <person name="Liu L."/>
            <person name="Gao P.J."/>
            <person name="Chen G.J."/>
            <person name="Wang L.S."/>
        </authorList>
    </citation>
    <scope>NUCLEOTIDE SEQUENCE [LARGE SCALE GENOMIC DNA]</scope>
    <source>
        <strain evidence="17 18">PG-01</strain>
    </source>
</reference>
<dbReference type="Pfam" id="PF00672">
    <property type="entry name" value="HAMP"/>
    <property type="match status" value="1"/>
</dbReference>
<dbReference type="PANTHER" id="PTHR45528">
    <property type="entry name" value="SENSOR HISTIDINE KINASE CPXA"/>
    <property type="match status" value="1"/>
</dbReference>
<evidence type="ECO:0000256" key="3">
    <source>
        <dbReference type="ARBA" id="ARBA00012438"/>
    </source>
</evidence>